<dbReference type="InterPro" id="IPR050879">
    <property type="entry name" value="Acyltransferase_3"/>
</dbReference>
<proteinExistence type="predicted"/>
<keyword evidence="1" id="KW-1133">Transmembrane helix</keyword>
<feature type="domain" description="SGNH" evidence="3">
    <location>
        <begin position="416"/>
        <end position="639"/>
    </location>
</feature>
<dbReference type="Pfam" id="PF01757">
    <property type="entry name" value="Acyl_transf_3"/>
    <property type="match status" value="1"/>
</dbReference>
<dbReference type="Proteomes" id="UP000664303">
    <property type="component" value="Unassembled WGS sequence"/>
</dbReference>
<keyword evidence="4" id="KW-0808">Transferase</keyword>
<feature type="transmembrane region" description="Helical" evidence="1">
    <location>
        <begin position="103"/>
        <end position="122"/>
    </location>
</feature>
<dbReference type="AlphaFoldDB" id="A0A939DIH3"/>
<keyword evidence="5" id="KW-1185">Reference proteome</keyword>
<feature type="transmembrane region" description="Helical" evidence="1">
    <location>
        <begin position="72"/>
        <end position="91"/>
    </location>
</feature>
<reference evidence="4" key="1">
    <citation type="submission" date="2021-02" db="EMBL/GenBank/DDBJ databases">
        <title>PHA producing bacteria isolated from coastal sediment in Guangdong, Shenzhen.</title>
        <authorList>
            <person name="Zheng W."/>
            <person name="Yu S."/>
            <person name="Huang Y."/>
        </authorList>
    </citation>
    <scope>NUCLEOTIDE SEQUENCE</scope>
    <source>
        <strain evidence="4">TN14-10</strain>
    </source>
</reference>
<dbReference type="PANTHER" id="PTHR23028">
    <property type="entry name" value="ACETYLTRANSFERASE"/>
    <property type="match status" value="1"/>
</dbReference>
<organism evidence="4 5">
    <name type="scientific">Parahaliea mediterranea</name>
    <dbReference type="NCBI Taxonomy" id="651086"/>
    <lineage>
        <taxon>Bacteria</taxon>
        <taxon>Pseudomonadati</taxon>
        <taxon>Pseudomonadota</taxon>
        <taxon>Gammaproteobacteria</taxon>
        <taxon>Cellvibrionales</taxon>
        <taxon>Halieaceae</taxon>
        <taxon>Parahaliea</taxon>
    </lineage>
</organism>
<keyword evidence="4" id="KW-0012">Acyltransferase</keyword>
<dbReference type="GO" id="GO:0016020">
    <property type="term" value="C:membrane"/>
    <property type="evidence" value="ECO:0007669"/>
    <property type="project" value="TreeGrafter"/>
</dbReference>
<keyword evidence="1" id="KW-0472">Membrane</keyword>
<feature type="transmembrane region" description="Helical" evidence="1">
    <location>
        <begin position="279"/>
        <end position="299"/>
    </location>
</feature>
<comment type="caution">
    <text evidence="4">The sequence shown here is derived from an EMBL/GenBank/DDBJ whole genome shotgun (WGS) entry which is preliminary data.</text>
</comment>
<keyword evidence="1" id="KW-0812">Transmembrane</keyword>
<gene>
    <name evidence="4" type="ORF">JYP50_19765</name>
</gene>
<feature type="transmembrane region" description="Helical" evidence="1">
    <location>
        <begin position="31"/>
        <end position="51"/>
    </location>
</feature>
<feature type="transmembrane region" description="Helical" evidence="1">
    <location>
        <begin position="249"/>
        <end position="267"/>
    </location>
</feature>
<evidence type="ECO:0000259" key="2">
    <source>
        <dbReference type="Pfam" id="PF01757"/>
    </source>
</evidence>
<evidence type="ECO:0000259" key="3">
    <source>
        <dbReference type="Pfam" id="PF19040"/>
    </source>
</evidence>
<feature type="transmembrane region" description="Helical" evidence="1">
    <location>
        <begin position="319"/>
        <end position="340"/>
    </location>
</feature>
<dbReference type="GO" id="GO:0009103">
    <property type="term" value="P:lipopolysaccharide biosynthetic process"/>
    <property type="evidence" value="ECO:0007669"/>
    <property type="project" value="TreeGrafter"/>
</dbReference>
<name>A0A939DIH3_9GAMM</name>
<dbReference type="Pfam" id="PF19040">
    <property type="entry name" value="SGNH"/>
    <property type="match status" value="1"/>
</dbReference>
<evidence type="ECO:0000313" key="5">
    <source>
        <dbReference type="Proteomes" id="UP000664303"/>
    </source>
</evidence>
<feature type="transmembrane region" description="Helical" evidence="1">
    <location>
        <begin position="188"/>
        <end position="207"/>
    </location>
</feature>
<sequence length="662" mass="72858">MHYRADIDGLRAIAVLAVVVFHLGISQLSGGFVGVDVFFVISGYLITAIISDKISRDSFQLADFYGRRVRRLFPPLIATVAVTFIAAACILEPLDFTTFGRSATAALFSVSNFVFLTEAGYWDTASELKPLLHTWSLGVEEQFYLLWPALLLATLRGGRDGRLTWLLIVVGTASFAACVWWTGRDSLAAFYLLPFRMFEFALGAAVLPLSRSAGIQRALSASSTRDRVFAAGVLMIAWSAVAFDNNTAFPGWVVAWPTLGSVLILLAGSGTGGQGPIGAMVLCNPVSLWLGKVSYSLYLTHWPIVSLYRYASGDHSLAIGTQIALAAVTLLATVVLHYGVELRFYQRVGAMTPQRSARRRPISAPGIVLVSALFAVAPVAAWLGDGWPWRRANTVLSSAAVTQGMDDRFQLVRKACSVTRWRRDEYCSTDRPIQVLVFGNSHEPDAFNFLHAAYADDPDINLIQFGSTNNCPNLKGAAGEYHSTNETCTRRFAALFRDEVISQLDVIVYAAARPFRSIQQIHLDVIGDIMARNSRVKLATVGGYIATREPCWRLINRHGSSTACALPANVTYFEDQPSQWPLYEAFMAITDLYIDRVGLLCKDRKLENCVTQTPASVPMFYDRHHHSIEFARYAGQRYESEHPGFLKRLVGAPDSPVVSPGK</sequence>
<dbReference type="InterPro" id="IPR043968">
    <property type="entry name" value="SGNH"/>
</dbReference>
<feature type="domain" description="Acyltransferase 3" evidence="2">
    <location>
        <begin position="5"/>
        <end position="336"/>
    </location>
</feature>
<evidence type="ECO:0000313" key="4">
    <source>
        <dbReference type="EMBL" id="MBN7798848.1"/>
    </source>
</evidence>
<evidence type="ECO:0000256" key="1">
    <source>
        <dbReference type="SAM" id="Phobius"/>
    </source>
</evidence>
<dbReference type="GO" id="GO:0016747">
    <property type="term" value="F:acyltransferase activity, transferring groups other than amino-acyl groups"/>
    <property type="evidence" value="ECO:0007669"/>
    <property type="project" value="InterPro"/>
</dbReference>
<protein>
    <submittedName>
        <fullName evidence="4">Acyltransferase</fullName>
    </submittedName>
</protein>
<feature type="transmembrane region" description="Helical" evidence="1">
    <location>
        <begin position="228"/>
        <end position="243"/>
    </location>
</feature>
<dbReference type="PANTHER" id="PTHR23028:SF53">
    <property type="entry name" value="ACYL_TRANSF_3 DOMAIN-CONTAINING PROTEIN"/>
    <property type="match status" value="1"/>
</dbReference>
<feature type="transmembrane region" description="Helical" evidence="1">
    <location>
        <begin position="7"/>
        <end position="25"/>
    </location>
</feature>
<accession>A0A939DIH3</accession>
<dbReference type="InterPro" id="IPR002656">
    <property type="entry name" value="Acyl_transf_3_dom"/>
</dbReference>
<feature type="transmembrane region" description="Helical" evidence="1">
    <location>
        <begin position="163"/>
        <end position="182"/>
    </location>
</feature>
<feature type="transmembrane region" description="Helical" evidence="1">
    <location>
        <begin position="361"/>
        <end position="383"/>
    </location>
</feature>
<dbReference type="RefSeq" id="WP_206562295.1">
    <property type="nucleotide sequence ID" value="NZ_JAFKCZ010000019.1"/>
</dbReference>
<dbReference type="EMBL" id="JAFKCZ010000019">
    <property type="protein sequence ID" value="MBN7798848.1"/>
    <property type="molecule type" value="Genomic_DNA"/>
</dbReference>